<feature type="domain" description="Aminotransferase class I/classII large" evidence="11">
    <location>
        <begin position="90"/>
        <end position="469"/>
    </location>
</feature>
<dbReference type="UniPathway" id="UPA00334">
    <property type="reaction ID" value="UER00726"/>
</dbReference>
<dbReference type="InterPro" id="IPR015424">
    <property type="entry name" value="PyrdxlP-dep_Trfase"/>
</dbReference>
<keyword evidence="5" id="KW-0808">Transferase</keyword>
<dbReference type="GO" id="GO:0005739">
    <property type="term" value="C:mitochondrion"/>
    <property type="evidence" value="ECO:0007669"/>
    <property type="project" value="TreeGrafter"/>
</dbReference>
<comment type="subunit">
    <text evidence="3">Homodimer.</text>
</comment>
<evidence type="ECO:0000256" key="2">
    <source>
        <dbReference type="ARBA" id="ARBA00007441"/>
    </source>
</evidence>
<keyword evidence="4" id="KW-0032">Aminotransferase</keyword>
<evidence type="ECO:0000256" key="7">
    <source>
        <dbReference type="ARBA" id="ARBA00022990"/>
    </source>
</evidence>
<dbReference type="GO" id="GO:0097053">
    <property type="term" value="P:L-kynurenine catabolic process"/>
    <property type="evidence" value="ECO:0007669"/>
    <property type="project" value="UniProtKB-UniPathway"/>
</dbReference>
<dbReference type="EMBL" id="MTYJ01000082">
    <property type="protein sequence ID" value="OQV15829.1"/>
    <property type="molecule type" value="Genomic_DNA"/>
</dbReference>
<dbReference type="FunFam" id="3.90.1150.10:FF:000275">
    <property type="entry name" value="kynurenine--oxoglutarate transaminase 1"/>
    <property type="match status" value="1"/>
</dbReference>
<comment type="catalytic activity">
    <reaction evidence="10">
        <text>an S-substituted L-cysteine + H2O = a thiol + pyruvate + NH4(+)</text>
        <dbReference type="Rhea" id="RHEA:18121"/>
        <dbReference type="ChEBI" id="CHEBI:15361"/>
        <dbReference type="ChEBI" id="CHEBI:15377"/>
        <dbReference type="ChEBI" id="CHEBI:28938"/>
        <dbReference type="ChEBI" id="CHEBI:29256"/>
        <dbReference type="ChEBI" id="CHEBI:58717"/>
        <dbReference type="EC" id="4.4.1.13"/>
    </reaction>
    <physiologicalReaction direction="left-to-right" evidence="10">
        <dbReference type="Rhea" id="RHEA:18122"/>
    </physiologicalReaction>
</comment>
<evidence type="ECO:0000256" key="9">
    <source>
        <dbReference type="ARBA" id="ARBA00024016"/>
    </source>
</evidence>
<dbReference type="GO" id="GO:0016212">
    <property type="term" value="F:kynurenine-oxoglutarate transaminase activity"/>
    <property type="evidence" value="ECO:0007669"/>
    <property type="project" value="TreeGrafter"/>
</dbReference>
<keyword evidence="7" id="KW-0007">Acetylation</keyword>
<name>A0A1W0WKX6_HYPEX</name>
<dbReference type="FunFam" id="3.90.1150.10:FF:000021">
    <property type="entry name" value="Kynurenine--oxoglutarate transaminase 3"/>
    <property type="match status" value="1"/>
</dbReference>
<dbReference type="CDD" id="cd00609">
    <property type="entry name" value="AAT_like"/>
    <property type="match status" value="1"/>
</dbReference>
<evidence type="ECO:0000256" key="8">
    <source>
        <dbReference type="ARBA" id="ARBA00023239"/>
    </source>
</evidence>
<evidence type="ECO:0000256" key="1">
    <source>
        <dbReference type="ARBA" id="ARBA00001933"/>
    </source>
</evidence>
<evidence type="ECO:0000256" key="6">
    <source>
        <dbReference type="ARBA" id="ARBA00022898"/>
    </source>
</evidence>
<dbReference type="PANTHER" id="PTHR43807">
    <property type="entry name" value="FI04487P"/>
    <property type="match status" value="1"/>
</dbReference>
<dbReference type="InterPro" id="IPR051326">
    <property type="entry name" value="Kynurenine-oxoglutarate_AT"/>
</dbReference>
<evidence type="ECO:0000313" key="13">
    <source>
        <dbReference type="Proteomes" id="UP000192578"/>
    </source>
</evidence>
<organism evidence="12 13">
    <name type="scientific">Hypsibius exemplaris</name>
    <name type="common">Freshwater tardigrade</name>
    <dbReference type="NCBI Taxonomy" id="2072580"/>
    <lineage>
        <taxon>Eukaryota</taxon>
        <taxon>Metazoa</taxon>
        <taxon>Ecdysozoa</taxon>
        <taxon>Tardigrada</taxon>
        <taxon>Eutardigrada</taxon>
        <taxon>Parachela</taxon>
        <taxon>Hypsibioidea</taxon>
        <taxon>Hypsibiidae</taxon>
        <taxon>Hypsibius</taxon>
    </lineage>
</organism>
<dbReference type="GO" id="GO:0030170">
    <property type="term" value="F:pyridoxal phosphate binding"/>
    <property type="evidence" value="ECO:0007669"/>
    <property type="project" value="InterPro"/>
</dbReference>
<comment type="pathway">
    <text evidence="9">Amino-acid degradation; L-kynurenine degradation; kynurenate from L-kynurenine: step 1/2.</text>
</comment>
<keyword evidence="6" id="KW-0663">Pyridoxal phosphate</keyword>
<evidence type="ECO:0000259" key="11">
    <source>
        <dbReference type="Pfam" id="PF00155"/>
    </source>
</evidence>
<comment type="similarity">
    <text evidence="2">Belongs to the class-I pyridoxal-phosphate-dependent aminotransferase family.</text>
</comment>
<protein>
    <submittedName>
        <fullName evidence="12">Kynurenine--oxoglutarate transaminase 3</fullName>
    </submittedName>
</protein>
<evidence type="ECO:0000256" key="4">
    <source>
        <dbReference type="ARBA" id="ARBA00022576"/>
    </source>
</evidence>
<evidence type="ECO:0000256" key="10">
    <source>
        <dbReference type="ARBA" id="ARBA00049325"/>
    </source>
</evidence>
<reference evidence="13" key="1">
    <citation type="submission" date="2017-01" db="EMBL/GenBank/DDBJ databases">
        <title>Comparative genomics of anhydrobiosis in the tardigrade Hypsibius dujardini.</title>
        <authorList>
            <person name="Yoshida Y."/>
            <person name="Koutsovoulos G."/>
            <person name="Laetsch D."/>
            <person name="Stevens L."/>
            <person name="Kumar S."/>
            <person name="Horikawa D."/>
            <person name="Ishino K."/>
            <person name="Komine S."/>
            <person name="Tomita M."/>
            <person name="Blaxter M."/>
            <person name="Arakawa K."/>
        </authorList>
    </citation>
    <scope>NUCLEOTIDE SEQUENCE [LARGE SCALE GENOMIC DNA]</scope>
    <source>
        <strain evidence="13">Z151</strain>
    </source>
</reference>
<evidence type="ECO:0000313" key="12">
    <source>
        <dbReference type="EMBL" id="OQV15829.1"/>
    </source>
</evidence>
<dbReference type="AlphaFoldDB" id="A0A1W0WKX6"/>
<proteinExistence type="inferred from homology"/>
<dbReference type="InterPro" id="IPR015421">
    <property type="entry name" value="PyrdxlP-dep_Trfase_major"/>
</dbReference>
<evidence type="ECO:0000256" key="5">
    <source>
        <dbReference type="ARBA" id="ARBA00022679"/>
    </source>
</evidence>
<comment type="caution">
    <text evidence="12">The sequence shown here is derived from an EMBL/GenBank/DDBJ whole genome shotgun (WGS) entry which is preliminary data.</text>
</comment>
<dbReference type="GO" id="GO:0047804">
    <property type="term" value="F:cysteine-S-conjugate beta-lyase activity"/>
    <property type="evidence" value="ECO:0007669"/>
    <property type="project" value="UniProtKB-EC"/>
</dbReference>
<dbReference type="InterPro" id="IPR004839">
    <property type="entry name" value="Aminotransferase_I/II_large"/>
</dbReference>
<dbReference type="Pfam" id="PF00155">
    <property type="entry name" value="Aminotran_1_2"/>
    <property type="match status" value="1"/>
</dbReference>
<keyword evidence="13" id="KW-1185">Reference proteome</keyword>
<dbReference type="Gene3D" id="3.90.1150.10">
    <property type="entry name" value="Aspartate Aminotransferase, domain 1"/>
    <property type="match status" value="1"/>
</dbReference>
<dbReference type="Gene3D" id="3.40.640.10">
    <property type="entry name" value="Type I PLP-dependent aspartate aminotransferase-like (Major domain)"/>
    <property type="match status" value="1"/>
</dbReference>
<accession>A0A1W0WKX6</accession>
<keyword evidence="8" id="KW-0456">Lyase</keyword>
<dbReference type="FunFam" id="3.40.640.10:FF:000024">
    <property type="entry name" value="Kynurenine--oxoglutarate transaminase 3"/>
    <property type="match status" value="1"/>
</dbReference>
<sequence length="480" mass="53558">MLRPALRLPPPLCPAICAATVRPSSSSSADCLLQTASALATFPPFRTAKTMALDAAKTSSSVKVDLSDRLKGLDKNVWVEYTGLAAKHKAVNLGQGFPDFPPPAYVTKALAEATNGANHLLNQYTRGYGHPRLVNVMAEVFSKIHNRPIDPNNEILVTIGAYQSLFCAITGFINPGDEVIVIEPFFDCYEPMIRYAGGTPVFVPLHPPKTKTDGMTKSADWTLDMRELEDHFTSKTRMIILNTPNNPLGKVFTKKELDAIAEICVRKNILVVSDEVYEWLIFQPNEHIRIADLPGMWERTITVRSAGKTFSVTGWKLGWAIGPANLILNCRVMLQNVSYTSPTPIQEAVAVGFEIEKDRIGSKECYFQELPEMLVEKRDRMAEMLQKAGFIPILPEGGYFMLADYSKLKNMPELPKSDEAADSVFVKWMIAEKKLATIPVSAFYSQGHKHLAEEYIRFCFSKNDSTLDAADKILTDWMRQ</sequence>
<evidence type="ECO:0000256" key="3">
    <source>
        <dbReference type="ARBA" id="ARBA00011738"/>
    </source>
</evidence>
<dbReference type="InterPro" id="IPR015422">
    <property type="entry name" value="PyrdxlP-dep_Trfase_small"/>
</dbReference>
<dbReference type="SUPFAM" id="SSF53383">
    <property type="entry name" value="PLP-dependent transferases"/>
    <property type="match status" value="1"/>
</dbReference>
<comment type="cofactor">
    <cofactor evidence="1">
        <name>pyridoxal 5'-phosphate</name>
        <dbReference type="ChEBI" id="CHEBI:597326"/>
    </cofactor>
</comment>
<dbReference type="OrthoDB" id="2414662at2759"/>
<dbReference type="Proteomes" id="UP000192578">
    <property type="component" value="Unassembled WGS sequence"/>
</dbReference>
<gene>
    <name evidence="12" type="ORF">BV898_10080</name>
</gene>
<dbReference type="PANTHER" id="PTHR43807:SF20">
    <property type="entry name" value="FI04487P"/>
    <property type="match status" value="1"/>
</dbReference>